<evidence type="ECO:0000313" key="7">
    <source>
        <dbReference type="EnsemblPlants" id="OB03G38780.1"/>
    </source>
</evidence>
<keyword evidence="8" id="KW-1185">Reference proteome</keyword>
<dbReference type="GeneID" id="102712975"/>
<dbReference type="GO" id="GO:0008270">
    <property type="term" value="F:zinc ion binding"/>
    <property type="evidence" value="ECO:0007669"/>
    <property type="project" value="UniProtKB-KW"/>
</dbReference>
<feature type="compositionally biased region" description="Basic and acidic residues" evidence="5">
    <location>
        <begin position="454"/>
        <end position="466"/>
    </location>
</feature>
<dbReference type="GO" id="GO:0005737">
    <property type="term" value="C:cytoplasm"/>
    <property type="evidence" value="ECO:0007669"/>
    <property type="project" value="TreeGrafter"/>
</dbReference>
<evidence type="ECO:0000256" key="1">
    <source>
        <dbReference type="ARBA" id="ARBA00022723"/>
    </source>
</evidence>
<keyword evidence="2 4" id="KW-0863">Zinc-finger</keyword>
<keyword evidence="1" id="KW-0479">Metal-binding</keyword>
<dbReference type="AlphaFoldDB" id="J3LS52"/>
<dbReference type="PROSITE" id="PS50199">
    <property type="entry name" value="ZF_RANBP2_2"/>
    <property type="match status" value="3"/>
</dbReference>
<dbReference type="Proteomes" id="UP000006038">
    <property type="component" value="Chromosome 3"/>
</dbReference>
<accession>J3LS52</accession>
<proteinExistence type="predicted"/>
<evidence type="ECO:0000256" key="5">
    <source>
        <dbReference type="SAM" id="MobiDB-lite"/>
    </source>
</evidence>
<keyword evidence="3" id="KW-0862">Zinc</keyword>
<dbReference type="RefSeq" id="XP_006650491.1">
    <property type="nucleotide sequence ID" value="XM_006650428.3"/>
</dbReference>
<dbReference type="PANTHER" id="PTHR23111:SF23">
    <property type="entry name" value="RAN BP2_NZF ZINC FINGER-LIKE SUPERFAMILY PROTEIN"/>
    <property type="match status" value="1"/>
</dbReference>
<dbReference type="InterPro" id="IPR001876">
    <property type="entry name" value="Znf_RanBP2"/>
</dbReference>
<dbReference type="OMA" id="DFWSADD"/>
<evidence type="ECO:0000256" key="2">
    <source>
        <dbReference type="ARBA" id="ARBA00022771"/>
    </source>
</evidence>
<evidence type="ECO:0000256" key="4">
    <source>
        <dbReference type="PROSITE-ProRule" id="PRU00322"/>
    </source>
</evidence>
<dbReference type="SMART" id="SM00547">
    <property type="entry name" value="ZnF_RBZ"/>
    <property type="match status" value="3"/>
</dbReference>
<dbReference type="HOGENOM" id="CLU_038880_0_0_1"/>
<dbReference type="GO" id="GO:0003729">
    <property type="term" value="F:mRNA binding"/>
    <property type="evidence" value="ECO:0007669"/>
    <property type="project" value="TreeGrafter"/>
</dbReference>
<feature type="compositionally biased region" description="Acidic residues" evidence="5">
    <location>
        <begin position="496"/>
        <end position="506"/>
    </location>
</feature>
<gene>
    <name evidence="7" type="primary">LOC102712975</name>
</gene>
<dbReference type="eggNOG" id="KOG4198">
    <property type="taxonomic scope" value="Eukaryota"/>
</dbReference>
<dbReference type="Pfam" id="PF00641">
    <property type="entry name" value="Zn_ribbon_RanBP"/>
    <property type="match status" value="2"/>
</dbReference>
<feature type="region of interest" description="Disordered" evidence="5">
    <location>
        <begin position="452"/>
        <end position="522"/>
    </location>
</feature>
<reference evidence="7" key="1">
    <citation type="journal article" date="2013" name="Nat. Commun.">
        <title>Whole-genome sequencing of Oryza brachyantha reveals mechanisms underlying Oryza genome evolution.</title>
        <authorList>
            <person name="Chen J."/>
            <person name="Huang Q."/>
            <person name="Gao D."/>
            <person name="Wang J."/>
            <person name="Lang Y."/>
            <person name="Liu T."/>
            <person name="Li B."/>
            <person name="Bai Z."/>
            <person name="Luis Goicoechea J."/>
            <person name="Liang C."/>
            <person name="Chen C."/>
            <person name="Zhang W."/>
            <person name="Sun S."/>
            <person name="Liao Y."/>
            <person name="Zhang X."/>
            <person name="Yang L."/>
            <person name="Song C."/>
            <person name="Wang M."/>
            <person name="Shi J."/>
            <person name="Liu G."/>
            <person name="Liu J."/>
            <person name="Zhou H."/>
            <person name="Zhou W."/>
            <person name="Yu Q."/>
            <person name="An N."/>
            <person name="Chen Y."/>
            <person name="Cai Q."/>
            <person name="Wang B."/>
            <person name="Liu B."/>
            <person name="Min J."/>
            <person name="Huang Y."/>
            <person name="Wu H."/>
            <person name="Li Z."/>
            <person name="Zhang Y."/>
            <person name="Yin Y."/>
            <person name="Song W."/>
            <person name="Jiang J."/>
            <person name="Jackson S.A."/>
            <person name="Wing R.A."/>
            <person name="Wang J."/>
            <person name="Chen M."/>
        </authorList>
    </citation>
    <scope>NUCLEOTIDE SEQUENCE [LARGE SCALE GENOMIC DNA]</scope>
    <source>
        <strain evidence="7">cv. IRGC 101232</strain>
    </source>
</reference>
<evidence type="ECO:0000313" key="8">
    <source>
        <dbReference type="Proteomes" id="UP000006038"/>
    </source>
</evidence>
<dbReference type="OrthoDB" id="448399at2759"/>
<dbReference type="InterPro" id="IPR036443">
    <property type="entry name" value="Znf_RanBP2_sf"/>
</dbReference>
<feature type="region of interest" description="Disordered" evidence="5">
    <location>
        <begin position="32"/>
        <end position="64"/>
    </location>
</feature>
<dbReference type="Gene3D" id="4.10.1060.10">
    <property type="entry name" value="Zinc finger, RanBP2-type"/>
    <property type="match status" value="3"/>
</dbReference>
<dbReference type="PANTHER" id="PTHR23111">
    <property type="entry name" value="ZINC FINGER PROTEIN"/>
    <property type="match status" value="1"/>
</dbReference>
<name>J3LS52_ORYBR</name>
<reference evidence="7" key="2">
    <citation type="submission" date="2013-04" db="UniProtKB">
        <authorList>
            <consortium name="EnsemblPlants"/>
        </authorList>
    </citation>
    <scope>IDENTIFICATION</scope>
</reference>
<feature type="domain" description="RanBP2-type" evidence="6">
    <location>
        <begin position="257"/>
        <end position="286"/>
    </location>
</feature>
<dbReference type="SUPFAM" id="SSF90209">
    <property type="entry name" value="Ran binding protein zinc finger-like"/>
    <property type="match status" value="2"/>
</dbReference>
<feature type="domain" description="RanBP2-type" evidence="6">
    <location>
        <begin position="301"/>
        <end position="330"/>
    </location>
</feature>
<dbReference type="PROSITE" id="PS01358">
    <property type="entry name" value="ZF_RANBP2_1"/>
    <property type="match status" value="3"/>
</dbReference>
<dbReference type="EnsemblPlants" id="OB03G38780.1">
    <property type="protein sequence ID" value="OB03G38780.1"/>
    <property type="gene ID" value="OB03G38780"/>
</dbReference>
<feature type="compositionally biased region" description="Polar residues" evidence="5">
    <location>
        <begin position="508"/>
        <end position="522"/>
    </location>
</feature>
<feature type="domain" description="RanBP2-type" evidence="6">
    <location>
        <begin position="334"/>
        <end position="363"/>
    </location>
</feature>
<dbReference type="Gramene" id="OB03G38780.1">
    <property type="protein sequence ID" value="OB03G38780.1"/>
    <property type="gene ID" value="OB03G38780"/>
</dbReference>
<organism evidence="7">
    <name type="scientific">Oryza brachyantha</name>
    <name type="common">malo sina</name>
    <dbReference type="NCBI Taxonomy" id="4533"/>
    <lineage>
        <taxon>Eukaryota</taxon>
        <taxon>Viridiplantae</taxon>
        <taxon>Streptophyta</taxon>
        <taxon>Embryophyta</taxon>
        <taxon>Tracheophyta</taxon>
        <taxon>Spermatophyta</taxon>
        <taxon>Magnoliopsida</taxon>
        <taxon>Liliopsida</taxon>
        <taxon>Poales</taxon>
        <taxon>Poaceae</taxon>
        <taxon>BOP clade</taxon>
        <taxon>Oryzoideae</taxon>
        <taxon>Oryzeae</taxon>
        <taxon>Oryzinae</taxon>
        <taxon>Oryza</taxon>
    </lineage>
</organism>
<protein>
    <recommendedName>
        <fullName evidence="6">RanBP2-type domain-containing protein</fullName>
    </recommendedName>
</protein>
<evidence type="ECO:0000256" key="3">
    <source>
        <dbReference type="ARBA" id="ARBA00022833"/>
    </source>
</evidence>
<sequence>MRHRLGPAAAGLRRFSHLRPPDPRLAFLRSEFDGRESDQQQPQARELTGEEPRGGGERARTPASVDIAHPWPEWVALMEILLRRGHLDPSVFAGGAAGSPSKDSNVIRTACLRFGRERPELIRHISRWDIQVALRCGCPSIDRKVVNSGKRLRAHVGLDEGEVCSQCNIRGGCERAYVKARKEEIGRTVDVMRILLTYGLDNITGNVENRACLNKTVKESIKNLLNEIVEFDSMGPGSSTEKAAHRMPKGQSSIPMKQGDWNCPKCNFLNFAKNIKCLRCNGEFEERYQLLHENQEHLPLKKGDWICKRCNFLNFAKNTRCLQCHEKPTNRLLNPGEWDCVSCNYVNFKRNAFCLKCGWKRPKSLNSQDSIESRRELEHKKHTDISFVQDGVQSRRLQVVQNKAPLSDEDSDFWSSEEEGAYHSDESMPTIQKDYKFLESFPIIGGRTAMSQDPLEREKWKEEMSRRNKGLLTKASDESNRPSGPVRIPRSIELIESGDDDDDDDISSWFSGGTSNINMKKA</sequence>
<dbReference type="KEGG" id="obr:102712975"/>
<evidence type="ECO:0000259" key="6">
    <source>
        <dbReference type="PROSITE" id="PS50199"/>
    </source>
</evidence>
<feature type="compositionally biased region" description="Basic and acidic residues" evidence="5">
    <location>
        <begin position="47"/>
        <end position="60"/>
    </location>
</feature>